<name>A0A238KVK8_9RHOB</name>
<evidence type="ECO:0000256" key="1">
    <source>
        <dbReference type="SAM" id="Phobius"/>
    </source>
</evidence>
<evidence type="ECO:0000313" key="2">
    <source>
        <dbReference type="EMBL" id="SMX46076.1"/>
    </source>
</evidence>
<dbReference type="RefSeq" id="WP_170125822.1">
    <property type="nucleotide sequence ID" value="NZ_FXYH01000012.1"/>
</dbReference>
<accession>A0A238KVK8</accession>
<proteinExistence type="predicted"/>
<sequence>MLGAGERGIPRAGDADALQVVKPLLVLMITLICLAALPSRGSRGGSSQRLALL</sequence>
<protein>
    <submittedName>
        <fullName evidence="2">Uncharacterized protein</fullName>
    </submittedName>
</protein>
<keyword evidence="3" id="KW-1185">Reference proteome</keyword>
<organism evidence="2 3">
    <name type="scientific">Pelagimonas varians</name>
    <dbReference type="NCBI Taxonomy" id="696760"/>
    <lineage>
        <taxon>Bacteria</taxon>
        <taxon>Pseudomonadati</taxon>
        <taxon>Pseudomonadota</taxon>
        <taxon>Alphaproteobacteria</taxon>
        <taxon>Rhodobacterales</taxon>
        <taxon>Roseobacteraceae</taxon>
        <taxon>Pelagimonas</taxon>
    </lineage>
</organism>
<dbReference type="Proteomes" id="UP000220836">
    <property type="component" value="Unassembled WGS sequence"/>
</dbReference>
<reference evidence="2 3" key="1">
    <citation type="submission" date="2017-05" db="EMBL/GenBank/DDBJ databases">
        <authorList>
            <person name="Song R."/>
            <person name="Chenine A.L."/>
            <person name="Ruprecht R.M."/>
        </authorList>
    </citation>
    <scope>NUCLEOTIDE SEQUENCE [LARGE SCALE GENOMIC DNA]</scope>
    <source>
        <strain evidence="2 3">CECT 8663</strain>
    </source>
</reference>
<gene>
    <name evidence="2" type="ORF">PEV8663_03186</name>
</gene>
<keyword evidence="1" id="KW-0812">Transmembrane</keyword>
<dbReference type="AlphaFoldDB" id="A0A238KVK8"/>
<feature type="transmembrane region" description="Helical" evidence="1">
    <location>
        <begin position="20"/>
        <end position="39"/>
    </location>
</feature>
<evidence type="ECO:0000313" key="3">
    <source>
        <dbReference type="Proteomes" id="UP000220836"/>
    </source>
</evidence>
<keyword evidence="1" id="KW-0472">Membrane</keyword>
<keyword evidence="1" id="KW-1133">Transmembrane helix</keyword>
<dbReference type="EMBL" id="FXYH01000012">
    <property type="protein sequence ID" value="SMX46076.1"/>
    <property type="molecule type" value="Genomic_DNA"/>
</dbReference>